<keyword evidence="12 15" id="KW-0233">DNA recombination</keyword>
<evidence type="ECO:0000259" key="17">
    <source>
        <dbReference type="Pfam" id="PF08746"/>
    </source>
</evidence>
<dbReference type="Pfam" id="PF07574">
    <property type="entry name" value="SMC_Nse1"/>
    <property type="match status" value="1"/>
</dbReference>
<dbReference type="Proteomes" id="UP001168972">
    <property type="component" value="Unassembled WGS sequence"/>
</dbReference>
<comment type="catalytic activity">
    <reaction evidence="1 15">
        <text>S-ubiquitinyl-[E2 ubiquitin-conjugating enzyme]-L-cysteine + [acceptor protein]-L-lysine = [E2 ubiquitin-conjugating enzyme]-L-cysteine + N(6)-ubiquitinyl-[acceptor protein]-L-lysine.</text>
        <dbReference type="EC" id="2.3.2.27"/>
    </reaction>
</comment>
<proteinExistence type="inferred from homology"/>
<feature type="compositionally biased region" description="Polar residues" evidence="16">
    <location>
        <begin position="236"/>
        <end position="252"/>
    </location>
</feature>
<dbReference type="PANTHER" id="PTHR20973:SF0">
    <property type="entry name" value="NON-STRUCTURAL MAINTENANCE OF CHROMOSOMES ELEMENT 1 HOMOLOG"/>
    <property type="match status" value="1"/>
</dbReference>
<evidence type="ECO:0000256" key="9">
    <source>
        <dbReference type="ARBA" id="ARBA00022771"/>
    </source>
</evidence>
<keyword evidence="6 15" id="KW-0808">Transferase</keyword>
<comment type="subcellular location">
    <subcellularLocation>
        <location evidence="2 15">Nucleus</location>
    </subcellularLocation>
</comment>
<dbReference type="PANTHER" id="PTHR20973">
    <property type="entry name" value="NON-SMC ELEMENT 1-RELATED"/>
    <property type="match status" value="1"/>
</dbReference>
<dbReference type="InterPro" id="IPR013083">
    <property type="entry name" value="Znf_RING/FYVE/PHD"/>
</dbReference>
<gene>
    <name evidence="18" type="ORF">PV327_006407</name>
</gene>
<dbReference type="EMBL" id="JAQQBR010001833">
    <property type="protein sequence ID" value="KAK0162645.1"/>
    <property type="molecule type" value="Genomic_DNA"/>
</dbReference>
<evidence type="ECO:0000256" key="11">
    <source>
        <dbReference type="ARBA" id="ARBA00022833"/>
    </source>
</evidence>
<evidence type="ECO:0000256" key="16">
    <source>
        <dbReference type="SAM" id="MobiDB-lite"/>
    </source>
</evidence>
<dbReference type="GO" id="GO:0061630">
    <property type="term" value="F:ubiquitin protein ligase activity"/>
    <property type="evidence" value="ECO:0007669"/>
    <property type="project" value="UniProtKB-EC"/>
</dbReference>
<evidence type="ECO:0000256" key="12">
    <source>
        <dbReference type="ARBA" id="ARBA00023172"/>
    </source>
</evidence>
<dbReference type="InterPro" id="IPR014857">
    <property type="entry name" value="Nse1_RING_C4HC3-type"/>
</dbReference>
<evidence type="ECO:0000256" key="5">
    <source>
        <dbReference type="ARBA" id="ARBA00019422"/>
    </source>
</evidence>
<dbReference type="GO" id="GO:0005634">
    <property type="term" value="C:nucleus"/>
    <property type="evidence" value="ECO:0007669"/>
    <property type="project" value="UniProtKB-SubCell"/>
</dbReference>
<evidence type="ECO:0000256" key="15">
    <source>
        <dbReference type="RuleBase" id="RU368018"/>
    </source>
</evidence>
<feature type="region of interest" description="Disordered" evidence="16">
    <location>
        <begin position="236"/>
        <end position="260"/>
    </location>
</feature>
<protein>
    <recommendedName>
        <fullName evidence="5 15">Non-structural maintenance of chromosomes element 1 homolog</fullName>
        <ecNumber evidence="4 15">2.3.2.27</ecNumber>
    </recommendedName>
</protein>
<comment type="similarity">
    <text evidence="3 15">Belongs to the NSE1 family.</text>
</comment>
<keyword evidence="10 15" id="KW-0833">Ubl conjugation pathway</keyword>
<evidence type="ECO:0000256" key="6">
    <source>
        <dbReference type="ARBA" id="ARBA00022679"/>
    </source>
</evidence>
<dbReference type="InterPro" id="IPR011513">
    <property type="entry name" value="Nse1"/>
</dbReference>
<name>A0AA39F475_MICHY</name>
<comment type="subunit">
    <text evidence="15">Component of the Smc5-Smc6 complex.</text>
</comment>
<evidence type="ECO:0000256" key="2">
    <source>
        <dbReference type="ARBA" id="ARBA00004123"/>
    </source>
</evidence>
<dbReference type="Gene3D" id="1.10.10.10">
    <property type="entry name" value="Winged helix-like DNA-binding domain superfamily/Winged helix DNA-binding domain"/>
    <property type="match status" value="1"/>
</dbReference>
<dbReference type="Gene3D" id="3.30.40.10">
    <property type="entry name" value="Zinc/RING finger domain, C3HC4 (zinc finger)"/>
    <property type="match status" value="1"/>
</dbReference>
<keyword evidence="11 15" id="KW-0862">Zinc</keyword>
<reference evidence="18" key="1">
    <citation type="journal article" date="2023" name="bioRxiv">
        <title>Scaffold-level genome assemblies of two parasitoid biocontrol wasps reveal the parthenogenesis mechanism and an associated novel virus.</title>
        <authorList>
            <person name="Inwood S."/>
            <person name="Skelly J."/>
            <person name="Guhlin J."/>
            <person name="Harrop T."/>
            <person name="Goldson S."/>
            <person name="Dearden P."/>
        </authorList>
    </citation>
    <scope>NUCLEOTIDE SEQUENCE</scope>
    <source>
        <strain evidence="18">Lincoln</strain>
        <tissue evidence="18">Whole body</tissue>
    </source>
</reference>
<dbReference type="GO" id="GO:0008270">
    <property type="term" value="F:zinc ion binding"/>
    <property type="evidence" value="ECO:0007669"/>
    <property type="project" value="UniProtKB-KW"/>
</dbReference>
<dbReference type="AlphaFoldDB" id="A0AA39F475"/>
<dbReference type="EC" id="2.3.2.27" evidence="4 15"/>
<accession>A0AA39F475</accession>
<reference evidence="18" key="2">
    <citation type="submission" date="2023-03" db="EMBL/GenBank/DDBJ databases">
        <authorList>
            <person name="Inwood S.N."/>
            <person name="Skelly J.G."/>
            <person name="Guhlin J."/>
            <person name="Harrop T.W.R."/>
            <person name="Goldson S.G."/>
            <person name="Dearden P.K."/>
        </authorList>
    </citation>
    <scope>NUCLEOTIDE SEQUENCE</scope>
    <source>
        <strain evidence="18">Lincoln</strain>
        <tissue evidence="18">Whole body</tissue>
    </source>
</reference>
<evidence type="ECO:0000256" key="4">
    <source>
        <dbReference type="ARBA" id="ARBA00012483"/>
    </source>
</evidence>
<evidence type="ECO:0000256" key="13">
    <source>
        <dbReference type="ARBA" id="ARBA00023204"/>
    </source>
</evidence>
<keyword evidence="7 15" id="KW-0479">Metal-binding</keyword>
<evidence type="ECO:0000256" key="10">
    <source>
        <dbReference type="ARBA" id="ARBA00022786"/>
    </source>
</evidence>
<evidence type="ECO:0000256" key="14">
    <source>
        <dbReference type="ARBA" id="ARBA00023242"/>
    </source>
</evidence>
<evidence type="ECO:0000256" key="7">
    <source>
        <dbReference type="ARBA" id="ARBA00022723"/>
    </source>
</evidence>
<dbReference type="GO" id="GO:0000724">
    <property type="term" value="P:double-strand break repair via homologous recombination"/>
    <property type="evidence" value="ECO:0007669"/>
    <property type="project" value="TreeGrafter"/>
</dbReference>
<evidence type="ECO:0000256" key="3">
    <source>
        <dbReference type="ARBA" id="ARBA00010258"/>
    </source>
</evidence>
<keyword evidence="13 15" id="KW-0234">DNA repair</keyword>
<keyword evidence="9 15" id="KW-0863">Zinc-finger</keyword>
<evidence type="ECO:0000256" key="8">
    <source>
        <dbReference type="ARBA" id="ARBA00022763"/>
    </source>
</evidence>
<evidence type="ECO:0000313" key="18">
    <source>
        <dbReference type="EMBL" id="KAK0162645.1"/>
    </source>
</evidence>
<comment type="caution">
    <text evidence="18">The sequence shown here is derived from an EMBL/GenBank/DDBJ whole genome shotgun (WGS) entry which is preliminary data.</text>
</comment>
<evidence type="ECO:0000313" key="19">
    <source>
        <dbReference type="Proteomes" id="UP001168972"/>
    </source>
</evidence>
<dbReference type="Gene3D" id="3.90.1150.220">
    <property type="match status" value="1"/>
</dbReference>
<organism evidence="18 19">
    <name type="scientific">Microctonus hyperodae</name>
    <name type="common">Parasitoid wasp</name>
    <dbReference type="NCBI Taxonomy" id="165561"/>
    <lineage>
        <taxon>Eukaryota</taxon>
        <taxon>Metazoa</taxon>
        <taxon>Ecdysozoa</taxon>
        <taxon>Arthropoda</taxon>
        <taxon>Hexapoda</taxon>
        <taxon>Insecta</taxon>
        <taxon>Pterygota</taxon>
        <taxon>Neoptera</taxon>
        <taxon>Endopterygota</taxon>
        <taxon>Hymenoptera</taxon>
        <taxon>Apocrita</taxon>
        <taxon>Ichneumonoidea</taxon>
        <taxon>Braconidae</taxon>
        <taxon>Euphorinae</taxon>
        <taxon>Microctonus</taxon>
    </lineage>
</organism>
<sequence>MERSEQIFIQALMHKGVINEQYMLYLCTNIFGRTDQSIQYYITKANKRLECLGMGIKSANCELTGRKYWLFTSTVIPDYENINYDTKLFLEFTRCELKYLSKIFGMIVNSNEGCISSINCINLVGEMEEQFTRSQADEFIKKMIQRMWLSQVDGHIYLGVRSIIEFLPLFKAKFRGNLESCSLCKLTVFFGQNCDTCNIKFHTYCLGKVLKMSSSAKCMNCHNFLKMPSLFNNETTMNVDDQSPPKNEPTTSRKSRRIKS</sequence>
<keyword evidence="14 15" id="KW-0539">Nucleus</keyword>
<feature type="domain" description="Non-structural maintenance of chromosomes element 1 RING C4HC3-type" evidence="17">
    <location>
        <begin position="181"/>
        <end position="221"/>
    </location>
</feature>
<dbReference type="Pfam" id="PF08746">
    <property type="entry name" value="zf-RING-like"/>
    <property type="match status" value="1"/>
</dbReference>
<dbReference type="InterPro" id="IPR036388">
    <property type="entry name" value="WH-like_DNA-bd_sf"/>
</dbReference>
<evidence type="ECO:0000256" key="1">
    <source>
        <dbReference type="ARBA" id="ARBA00000900"/>
    </source>
</evidence>
<keyword evidence="8 15" id="KW-0227">DNA damage</keyword>
<dbReference type="GO" id="GO:0030915">
    <property type="term" value="C:Smc5-Smc6 complex"/>
    <property type="evidence" value="ECO:0007669"/>
    <property type="project" value="UniProtKB-UniRule"/>
</dbReference>
<keyword evidence="19" id="KW-1185">Reference proteome</keyword>